<dbReference type="GO" id="GO:0005886">
    <property type="term" value="C:plasma membrane"/>
    <property type="evidence" value="ECO:0007669"/>
    <property type="project" value="TreeGrafter"/>
</dbReference>
<gene>
    <name evidence="2" type="ORF">MAG551_01149</name>
</gene>
<dbReference type="AlphaFoldDB" id="A0A941W392"/>
<feature type="transmembrane region" description="Helical" evidence="1">
    <location>
        <begin position="428"/>
        <end position="451"/>
    </location>
</feature>
<feature type="transmembrane region" description="Helical" evidence="1">
    <location>
        <begin position="928"/>
        <end position="949"/>
    </location>
</feature>
<dbReference type="Gene3D" id="3.30.70.1440">
    <property type="entry name" value="Multidrug efflux transporter AcrB pore domain"/>
    <property type="match status" value="1"/>
</dbReference>
<dbReference type="PANTHER" id="PTHR32063">
    <property type="match status" value="1"/>
</dbReference>
<feature type="transmembrane region" description="Helical" evidence="1">
    <location>
        <begin position="387"/>
        <end position="407"/>
    </location>
</feature>
<organism evidence="2 3">
    <name type="scientific">Candidatus Scalindua arabica</name>
    <dbReference type="NCBI Taxonomy" id="1127984"/>
    <lineage>
        <taxon>Bacteria</taxon>
        <taxon>Pseudomonadati</taxon>
        <taxon>Planctomycetota</taxon>
        <taxon>Candidatus Brocadiia</taxon>
        <taxon>Candidatus Brocadiales</taxon>
        <taxon>Candidatus Scalinduaceae</taxon>
        <taxon>Candidatus Scalindua</taxon>
    </lineage>
</organism>
<keyword evidence="1" id="KW-0472">Membrane</keyword>
<keyword evidence="1" id="KW-1133">Transmembrane helix</keyword>
<feature type="transmembrane region" description="Helical" evidence="1">
    <location>
        <begin position="902"/>
        <end position="922"/>
    </location>
</feature>
<feature type="transmembrane region" description="Helical" evidence="1">
    <location>
        <begin position="463"/>
        <end position="490"/>
    </location>
</feature>
<feature type="transmembrane region" description="Helical" evidence="1">
    <location>
        <begin position="977"/>
        <end position="997"/>
    </location>
</feature>
<dbReference type="Proteomes" id="UP000722750">
    <property type="component" value="Unassembled WGS sequence"/>
</dbReference>
<dbReference type="SUPFAM" id="SSF82866">
    <property type="entry name" value="Multidrug efflux transporter AcrB transmembrane domain"/>
    <property type="match status" value="2"/>
</dbReference>
<feature type="transmembrane region" description="Helical" evidence="1">
    <location>
        <begin position="360"/>
        <end position="381"/>
    </location>
</feature>
<accession>A0A941W392</accession>
<dbReference type="InterPro" id="IPR001036">
    <property type="entry name" value="Acrflvin-R"/>
</dbReference>
<feature type="transmembrane region" description="Helical" evidence="1">
    <location>
        <begin position="1003"/>
        <end position="1024"/>
    </location>
</feature>
<comment type="caution">
    <text evidence="2">The sequence shown here is derived from an EMBL/GenBank/DDBJ whole genome shotgun (WGS) entry which is preliminary data.</text>
</comment>
<feature type="transmembrane region" description="Helical" evidence="1">
    <location>
        <begin position="532"/>
        <end position="551"/>
    </location>
</feature>
<evidence type="ECO:0000313" key="3">
    <source>
        <dbReference type="Proteomes" id="UP000722750"/>
    </source>
</evidence>
<dbReference type="Pfam" id="PF00873">
    <property type="entry name" value="ACR_tran"/>
    <property type="match status" value="1"/>
</dbReference>
<evidence type="ECO:0000313" key="2">
    <source>
        <dbReference type="EMBL" id="MBS1258096.1"/>
    </source>
</evidence>
<dbReference type="PRINTS" id="PR00702">
    <property type="entry name" value="ACRIFLAVINRP"/>
</dbReference>
<feature type="transmembrane region" description="Helical" evidence="1">
    <location>
        <begin position="12"/>
        <end position="29"/>
    </location>
</feature>
<dbReference type="SUPFAM" id="SSF82714">
    <property type="entry name" value="Multidrug efflux transporter AcrB TolC docking domain, DN and DC subdomains"/>
    <property type="match status" value="1"/>
</dbReference>
<sequence>MGIIKIAFKNPYLVLVLAIIVSVLAGVQIPRMPVDILPQFKKSAMQILTLYPGMPAEVVEKDITSRMERWTGQSPGIEKQLSKSIMGVSIVTNFYGEDVDPAEAMANTSSYAMSDMYYQPPGTLPPMVQPFDPTASKPLMLLTVSSKVKSGKELYDIAYYNLRQMLSGVPGIVAPAAYGGTLRRVHIYVDPFKLEALGISQTEVNDAIQKNTTMIPSGIAEIGMINYGIDAKGMIVDVKDFNDIVITYKNGNPIYIRDVGYASDASVIQTNIARVDGKEQVYLPIFKRPGANTIASVEGVKKAIPGLKERMPDDVQLNVIFDQSSYVRKAIAGLTRAGMGGLILVVIILILFLGNFRSALIVSISLPLSVLFAFLVLAITGQTINGITLGGVVLVLGLLVDNSIVVLENIDRHLRMNKSAWQAAQGAALEVATPVLASTLVIIVVFFPVIFLTGMAKFLFSPLAVTVAGAMAGSYIFALTLVPLTAAYLFRNKLPDSHNKLKSSTLGFVQRFIDRLRNHYESSLITALKHKWFVLSATAGVFLFSLFVMKYQLGYELFPQSDVGQMEILVRMESGTPLKTAEKTIIEMEHVIREELGGDLKQLISNIGIFYDLPAAYTPNSGTQDAFIGVQLTEKHTVSTFDYASRLRKKLKDGFPGIEISFNTGGLITAALNEGKPAPVDVQIIGNDLKVLRQIAERLKDAISSIPATRDVRILQRIDQPTKDIDIDRIKAAELGVEPVDAIKNIVSALNSSATFDKAFWIDERNGNHYYVGVTYPEYLINDEHVLKNVNISSQTHDKPIPFRNFSRISESTNPVEINHYNLQREFNVYTNVEGADIGYVSGEIQKRINAMEFPKGYKVTFSGEIATMKNSFGDLGLGLGLAVILAYLIIMPLFRSFRQPLIIIIAFPLGIIGVALLMWATGTNLNIQSLMGIIMMVGIAVSYGNILIDRINGLIKEGKAQREAIVNGATDRFRPVLMTAGTTIFGLLPTAMARSAGTEANVPLAIAVIGGTFMATLLTLYIIPIMYSLIAKTNNPTNYE</sequence>
<feature type="transmembrane region" description="Helical" evidence="1">
    <location>
        <begin position="876"/>
        <end position="895"/>
    </location>
</feature>
<proteinExistence type="predicted"/>
<reference evidence="2" key="1">
    <citation type="journal article" date="2021" name="ISME J.">
        <title>Fine-scale metabolic discontinuity in a stratified prokaryote microbiome of a Red Sea deep halocline.</title>
        <authorList>
            <person name="Michoud G."/>
            <person name="Ngugi D.K."/>
            <person name="Barozzi A."/>
            <person name="Merlino G."/>
            <person name="Calleja M.L."/>
            <person name="Delgado-Huertas A."/>
            <person name="Moran X.A.G."/>
            <person name="Daffonchio D."/>
        </authorList>
    </citation>
    <scope>NUCLEOTIDE SEQUENCE</scope>
    <source>
        <strain evidence="2">SuakinDeep_MAG55_1</strain>
    </source>
</reference>
<dbReference type="Gene3D" id="3.30.70.1320">
    <property type="entry name" value="Multidrug efflux transporter AcrB pore domain like"/>
    <property type="match status" value="1"/>
</dbReference>
<keyword evidence="1" id="KW-0812">Transmembrane</keyword>
<dbReference type="GO" id="GO:0042910">
    <property type="term" value="F:xenobiotic transmembrane transporter activity"/>
    <property type="evidence" value="ECO:0007669"/>
    <property type="project" value="TreeGrafter"/>
</dbReference>
<dbReference type="Gene3D" id="3.30.2090.10">
    <property type="entry name" value="Multidrug efflux transporter AcrB TolC docking domain, DN and DC subdomains"/>
    <property type="match status" value="2"/>
</dbReference>
<dbReference type="PANTHER" id="PTHR32063:SF8">
    <property type="entry name" value="CATION EFFLUX PROTEIN"/>
    <property type="match status" value="1"/>
</dbReference>
<protein>
    <submittedName>
        <fullName evidence="2">Cobalt-zinc-cadmium resistance protein CzcA</fullName>
    </submittedName>
</protein>
<dbReference type="InterPro" id="IPR027463">
    <property type="entry name" value="AcrB_DN_DC_subdom"/>
</dbReference>
<dbReference type="SUPFAM" id="SSF82693">
    <property type="entry name" value="Multidrug efflux transporter AcrB pore domain, PN1, PN2, PC1 and PC2 subdomains"/>
    <property type="match status" value="2"/>
</dbReference>
<feature type="transmembrane region" description="Helical" evidence="1">
    <location>
        <begin position="330"/>
        <end position="353"/>
    </location>
</feature>
<dbReference type="Gene3D" id="1.20.1640.10">
    <property type="entry name" value="Multidrug efflux transporter AcrB transmembrane domain"/>
    <property type="match status" value="2"/>
</dbReference>
<dbReference type="EMBL" id="JAANXD010000048">
    <property type="protein sequence ID" value="MBS1258096.1"/>
    <property type="molecule type" value="Genomic_DNA"/>
</dbReference>
<name>A0A941W392_9BACT</name>
<evidence type="ECO:0000256" key="1">
    <source>
        <dbReference type="SAM" id="Phobius"/>
    </source>
</evidence>
<dbReference type="Gene3D" id="3.30.70.1430">
    <property type="entry name" value="Multidrug efflux transporter AcrB pore domain"/>
    <property type="match status" value="2"/>
</dbReference>